<keyword evidence="2 3" id="KW-0143">Chaperone</keyword>
<proteinExistence type="inferred from homology"/>
<comment type="subunit">
    <text evidence="3">UreD, UreF and UreG form a complex that acts as a GTP-hydrolysis-dependent molecular chaperone, activating the urease apoprotein by helping to assemble the nickel containing metallocenter of UreC. The UreE protein probably delivers the nickel.</text>
</comment>
<evidence type="ECO:0000256" key="3">
    <source>
        <dbReference type="HAMAP-Rule" id="MF_01385"/>
    </source>
</evidence>
<name>A0A0J1C5P5_9NEIS</name>
<dbReference type="PANTHER" id="PTHR33620:SF1">
    <property type="entry name" value="UREASE ACCESSORY PROTEIN F"/>
    <property type="match status" value="1"/>
</dbReference>
<evidence type="ECO:0000256" key="1">
    <source>
        <dbReference type="ARBA" id="ARBA00022988"/>
    </source>
</evidence>
<comment type="similarity">
    <text evidence="3">Belongs to the UreF family.</text>
</comment>
<comment type="function">
    <text evidence="3">Required for maturation of urease via the functional incorporation of the urease nickel metallocenter.</text>
</comment>
<dbReference type="RefSeq" id="WP_047760172.1">
    <property type="nucleotide sequence ID" value="NZ_CP091510.1"/>
</dbReference>
<dbReference type="PIRSF" id="PIRSF009467">
    <property type="entry name" value="Ureas_acces_UreF"/>
    <property type="match status" value="1"/>
</dbReference>
<dbReference type="Proteomes" id="UP000036027">
    <property type="component" value="Unassembled WGS sequence"/>
</dbReference>
<dbReference type="STRING" id="1470200.PL75_01635"/>
<dbReference type="OrthoDB" id="9798772at2"/>
<reference evidence="4 5" key="1">
    <citation type="submission" date="2014-11" db="EMBL/GenBank/DDBJ databases">
        <title>Genome of a novel goose pathogen.</title>
        <authorList>
            <person name="Hansen C.M."/>
            <person name="Hueffer K."/>
            <person name="Choi S.C."/>
        </authorList>
    </citation>
    <scope>NUCLEOTIDE SEQUENCE [LARGE SCALE GENOMIC DNA]</scope>
    <source>
        <strain evidence="4 5">KH1503</strain>
    </source>
</reference>
<dbReference type="PATRIC" id="fig|1470200.3.peg.1129"/>
<keyword evidence="5" id="KW-1185">Reference proteome</keyword>
<dbReference type="GO" id="GO:0016151">
    <property type="term" value="F:nickel cation binding"/>
    <property type="evidence" value="ECO:0007669"/>
    <property type="project" value="UniProtKB-UniRule"/>
</dbReference>
<comment type="subcellular location">
    <subcellularLocation>
        <location evidence="3">Cytoplasm</location>
    </subcellularLocation>
</comment>
<gene>
    <name evidence="3" type="primary">ureF</name>
    <name evidence="4" type="ORF">PL75_01635</name>
</gene>
<evidence type="ECO:0000313" key="4">
    <source>
        <dbReference type="EMBL" id="KLT73673.1"/>
    </source>
</evidence>
<dbReference type="PANTHER" id="PTHR33620">
    <property type="entry name" value="UREASE ACCESSORY PROTEIN F"/>
    <property type="match status" value="1"/>
</dbReference>
<dbReference type="Pfam" id="PF01730">
    <property type="entry name" value="UreF"/>
    <property type="match status" value="1"/>
</dbReference>
<dbReference type="InterPro" id="IPR002639">
    <property type="entry name" value="UreF"/>
</dbReference>
<dbReference type="HAMAP" id="MF_01385">
    <property type="entry name" value="UreF"/>
    <property type="match status" value="1"/>
</dbReference>
<dbReference type="EMBL" id="JTDO01000002">
    <property type="protein sequence ID" value="KLT73673.1"/>
    <property type="molecule type" value="Genomic_DNA"/>
</dbReference>
<accession>A0A0J1C5P5</accession>
<dbReference type="AlphaFoldDB" id="A0A0J1C5P5"/>
<keyword evidence="1 3" id="KW-0996">Nickel insertion</keyword>
<keyword evidence="3" id="KW-0963">Cytoplasm</keyword>
<dbReference type="GO" id="GO:0005737">
    <property type="term" value="C:cytoplasm"/>
    <property type="evidence" value="ECO:0007669"/>
    <property type="project" value="UniProtKB-SubCell"/>
</dbReference>
<sequence length="228" mass="25076">MSTKLTALLHLVDSTLPIGSFNHSAGLETFVQEGVVNTSSCLKKYVETQLAQNWTYNDGAYVSIAYDAVKVGDIAALELLDKTIAAAKTPREIREASIKLGVRLLKIFARYEQHKLVNAFQSALMTKRVQGFYPLVFGLIASAMGQSKEDTLTAFYYNTAVGTITNGVKLIPLSQADGQDILFELRDAIDMAVAESMQPDAEWIGAASPAADIRAMRHERLYSRLYMS</sequence>
<evidence type="ECO:0000256" key="2">
    <source>
        <dbReference type="ARBA" id="ARBA00023186"/>
    </source>
</evidence>
<evidence type="ECO:0000313" key="5">
    <source>
        <dbReference type="Proteomes" id="UP000036027"/>
    </source>
</evidence>
<dbReference type="Gene3D" id="1.10.4190.10">
    <property type="entry name" value="Urease accessory protein UreF"/>
    <property type="match status" value="1"/>
</dbReference>
<comment type="caution">
    <text evidence="4">The sequence shown here is derived from an EMBL/GenBank/DDBJ whole genome shotgun (WGS) entry which is preliminary data.</text>
</comment>
<organism evidence="4 5">
    <name type="scientific">Neisseria arctica</name>
    <dbReference type="NCBI Taxonomy" id="1470200"/>
    <lineage>
        <taxon>Bacteria</taxon>
        <taxon>Pseudomonadati</taxon>
        <taxon>Pseudomonadota</taxon>
        <taxon>Betaproteobacteria</taxon>
        <taxon>Neisseriales</taxon>
        <taxon>Neisseriaceae</taxon>
        <taxon>Neisseria</taxon>
    </lineage>
</organism>
<dbReference type="InterPro" id="IPR038277">
    <property type="entry name" value="UreF_sf"/>
</dbReference>
<protein>
    <recommendedName>
        <fullName evidence="3">Urease accessory protein UreF</fullName>
    </recommendedName>
</protein>